<proteinExistence type="predicted"/>
<dbReference type="AlphaFoldDB" id="A0A1I7TZ71"/>
<reference evidence="3" key="1">
    <citation type="submission" date="2016-11" db="UniProtKB">
        <authorList>
            <consortium name="WormBaseParasite"/>
        </authorList>
    </citation>
    <scope>IDENTIFICATION</scope>
</reference>
<feature type="chain" id="PRO_5009308161" evidence="1">
    <location>
        <begin position="18"/>
        <end position="242"/>
    </location>
</feature>
<accession>A0A1I7TZ71</accession>
<sequence length="242" mass="28183">MLLSVFIFISALRTCGSQLIEGSGEDNLVDEYWLQHLIERVQIPHYLTQKAYQRAENAKKEVDDEELLTLDASVPDHAKQVYTEQVLDDADGGLEALINSTEKFMSVVYFAFRPFGCDQDNIWPSVYNLTTDNLDCIAFTLLQKVYDKSEFTRKYFARAIHFGITSDAPMDHRIHEMMVYQYLLPTLDRVWFNSVKIEFKNSFWNEQETSKTPTYEDNSFLCGSMPFADEVQEKINYYYSSL</sequence>
<evidence type="ECO:0000256" key="1">
    <source>
        <dbReference type="SAM" id="SignalP"/>
    </source>
</evidence>
<name>A0A1I7TZ71_9PELO</name>
<feature type="signal peptide" evidence="1">
    <location>
        <begin position="1"/>
        <end position="17"/>
    </location>
</feature>
<dbReference type="Proteomes" id="UP000095282">
    <property type="component" value="Unplaced"/>
</dbReference>
<dbReference type="WBParaSite" id="Csp11.Scaffold629.g13262.t1">
    <property type="protein sequence ID" value="Csp11.Scaffold629.g13262.t1"/>
    <property type="gene ID" value="Csp11.Scaffold629.g13262"/>
</dbReference>
<organism evidence="2 3">
    <name type="scientific">Caenorhabditis tropicalis</name>
    <dbReference type="NCBI Taxonomy" id="1561998"/>
    <lineage>
        <taxon>Eukaryota</taxon>
        <taxon>Metazoa</taxon>
        <taxon>Ecdysozoa</taxon>
        <taxon>Nematoda</taxon>
        <taxon>Chromadorea</taxon>
        <taxon>Rhabditida</taxon>
        <taxon>Rhabditina</taxon>
        <taxon>Rhabditomorpha</taxon>
        <taxon>Rhabditoidea</taxon>
        <taxon>Rhabditidae</taxon>
        <taxon>Peloderinae</taxon>
        <taxon>Caenorhabditis</taxon>
    </lineage>
</organism>
<evidence type="ECO:0000313" key="3">
    <source>
        <dbReference type="WBParaSite" id="Csp11.Scaffold629.g13262.t1"/>
    </source>
</evidence>
<evidence type="ECO:0000313" key="2">
    <source>
        <dbReference type="Proteomes" id="UP000095282"/>
    </source>
</evidence>
<keyword evidence="2" id="KW-1185">Reference proteome</keyword>
<dbReference type="eggNOG" id="ENOG502TFGQ">
    <property type="taxonomic scope" value="Eukaryota"/>
</dbReference>
<protein>
    <submittedName>
        <fullName evidence="3">Uncharacterized protein</fullName>
    </submittedName>
</protein>
<keyword evidence="1" id="KW-0732">Signal</keyword>